<proteinExistence type="predicted"/>
<sequence>MIEEVEMNNQNKVNLEDLNLREFADTENDTISSTPEDSEGGEELPDDGRD</sequence>
<protein>
    <submittedName>
        <fullName evidence="2">Uncharacterized protein</fullName>
    </submittedName>
</protein>
<accession>D5BHU9</accession>
<reference evidence="2 3" key="1">
    <citation type="journal article" date="2010" name="BMC Genomics">
        <title>The complete genome of Zunongwangia profunda SM-A87 reveals its adaptation to the deep-sea environment and ecological role in sedimentary organic nitrogen degradation.</title>
        <authorList>
            <person name="Qin Q.L."/>
            <person name="Zhang X.Y."/>
            <person name="Wang X.M."/>
            <person name="Liu G.M."/>
            <person name="Chen X.L."/>
            <person name="Xie B.B."/>
            <person name="Dang H.Y."/>
            <person name="Zhou B.C."/>
            <person name="Yu J."/>
            <person name="Zhang Y.Z."/>
        </authorList>
    </citation>
    <scope>NUCLEOTIDE SEQUENCE [LARGE SCALE GENOMIC DNA]</scope>
    <source>
        <strain evidence="3">DSM 18752 / CCTCC AB 206139 / SM-A87</strain>
    </source>
</reference>
<evidence type="ECO:0000313" key="3">
    <source>
        <dbReference type="Proteomes" id="UP000001654"/>
    </source>
</evidence>
<gene>
    <name evidence="2" type="ordered locus">ZPR_0992</name>
</gene>
<feature type="compositionally biased region" description="Basic and acidic residues" evidence="1">
    <location>
        <begin position="14"/>
        <end position="24"/>
    </location>
</feature>
<feature type="region of interest" description="Disordered" evidence="1">
    <location>
        <begin position="1"/>
        <end position="50"/>
    </location>
</feature>
<feature type="compositionally biased region" description="Acidic residues" evidence="1">
    <location>
        <begin position="36"/>
        <end position="50"/>
    </location>
</feature>
<evidence type="ECO:0000256" key="1">
    <source>
        <dbReference type="SAM" id="MobiDB-lite"/>
    </source>
</evidence>
<dbReference type="KEGG" id="zpr:ZPR_0992"/>
<dbReference type="STRING" id="655815.ZPR_0992"/>
<dbReference type="HOGENOM" id="CLU_3124447_0_0_10"/>
<keyword evidence="3" id="KW-1185">Reference proteome</keyword>
<name>D5BHU9_ZUNPS</name>
<evidence type="ECO:0000313" key="2">
    <source>
        <dbReference type="EMBL" id="ADF51337.1"/>
    </source>
</evidence>
<organism evidence="2 3">
    <name type="scientific">Zunongwangia profunda (strain DSM 18752 / CCTCC AB 206139 / SM-A87)</name>
    <name type="common">Wangia profunda</name>
    <dbReference type="NCBI Taxonomy" id="655815"/>
    <lineage>
        <taxon>Bacteria</taxon>
        <taxon>Pseudomonadati</taxon>
        <taxon>Bacteroidota</taxon>
        <taxon>Flavobacteriia</taxon>
        <taxon>Flavobacteriales</taxon>
        <taxon>Flavobacteriaceae</taxon>
        <taxon>Zunongwangia</taxon>
    </lineage>
</organism>
<dbReference type="AlphaFoldDB" id="D5BHU9"/>
<dbReference type="Proteomes" id="UP000001654">
    <property type="component" value="Chromosome"/>
</dbReference>
<dbReference type="EMBL" id="CP001650">
    <property type="protein sequence ID" value="ADF51337.1"/>
    <property type="molecule type" value="Genomic_DNA"/>
</dbReference>